<dbReference type="Proteomes" id="UP001159405">
    <property type="component" value="Unassembled WGS sequence"/>
</dbReference>
<feature type="transmembrane region" description="Helical" evidence="8">
    <location>
        <begin position="303"/>
        <end position="322"/>
    </location>
</feature>
<keyword evidence="7" id="KW-0175">Coiled coil</keyword>
<feature type="transmembrane region" description="Helical" evidence="8">
    <location>
        <begin position="422"/>
        <end position="444"/>
    </location>
</feature>
<keyword evidence="6" id="KW-0645">Protease</keyword>
<comment type="subcellular location">
    <subcellularLocation>
        <location evidence="1">Membrane</location>
        <topology evidence="1">Multi-pass membrane protein</topology>
    </subcellularLocation>
</comment>
<reference evidence="11 12" key="1">
    <citation type="submission" date="2022-05" db="EMBL/GenBank/DDBJ databases">
        <authorList>
            <consortium name="Genoscope - CEA"/>
            <person name="William W."/>
        </authorList>
    </citation>
    <scope>NUCLEOTIDE SEQUENCE [LARGE SCALE GENOMIC DNA]</scope>
</reference>
<dbReference type="SUPFAM" id="SSF103473">
    <property type="entry name" value="MFS general substrate transporter"/>
    <property type="match status" value="1"/>
</dbReference>
<proteinExistence type="predicted"/>
<protein>
    <recommendedName>
        <fullName evidence="13">Proton-coupled folate transporter</fullName>
    </recommendedName>
</protein>
<dbReference type="EMBL" id="CALNXK010000041">
    <property type="protein sequence ID" value="CAH3125361.1"/>
    <property type="molecule type" value="Genomic_DNA"/>
</dbReference>
<dbReference type="PROSITE" id="PS00134">
    <property type="entry name" value="TRYPSIN_HIS"/>
    <property type="match status" value="1"/>
</dbReference>
<feature type="transmembrane region" description="Helical" evidence="8">
    <location>
        <begin position="138"/>
        <end position="165"/>
    </location>
</feature>
<evidence type="ECO:0000256" key="6">
    <source>
        <dbReference type="RuleBase" id="RU363034"/>
    </source>
</evidence>
<dbReference type="InterPro" id="IPR036259">
    <property type="entry name" value="MFS_trans_sf"/>
</dbReference>
<dbReference type="InterPro" id="IPR020846">
    <property type="entry name" value="MFS_dom"/>
</dbReference>
<keyword evidence="4 8" id="KW-0472">Membrane</keyword>
<evidence type="ECO:0000256" key="4">
    <source>
        <dbReference type="ARBA" id="ARBA00023136"/>
    </source>
</evidence>
<evidence type="ECO:0000313" key="12">
    <source>
        <dbReference type="Proteomes" id="UP001159405"/>
    </source>
</evidence>
<feature type="transmembrane region" description="Helical" evidence="8">
    <location>
        <begin position="20"/>
        <end position="37"/>
    </location>
</feature>
<evidence type="ECO:0000259" key="9">
    <source>
        <dbReference type="PROSITE" id="PS50240"/>
    </source>
</evidence>
<dbReference type="SMART" id="SM00020">
    <property type="entry name" value="Tryp_SPc"/>
    <property type="match status" value="1"/>
</dbReference>
<dbReference type="Pfam" id="PF00089">
    <property type="entry name" value="Trypsin"/>
    <property type="match status" value="1"/>
</dbReference>
<sequence>MPSRVSWKSLKPTIEPVIFLYAYGLFMHLPVIQQFIYKRVSEAKGFPYTTSSKDSDSCSKQKLNSSLEELEKEVQSLSSYIHLGMVMFASIPSLVTALFIGAWTDMVGRRPALALPAIGSSIEAVIVLLTMYLKWPIYVLFVGSAINGLCGFFTTVAMATMAYIADTTNESDRSFRLAFMEFLVFTGGMVSQLTSGLWIEHLGFIGPYWFILACLVSSVLYVIFFVPESRATSSEHQSICSLFSFASINRVWNVYKNPRNGARRNLIVFTFSSGVIVLTTLGIGGVMVLYVLHSPLCFSAEQVGYFSGYRFFLQGFGAVLGVKLLGMCLTEINIIRVGIFSLAVALMMFGFSKATWLVYLAPLAGVFSGAAVPIFRGMMSRIVGADEQGALFSATASLETLCNFLGAFIFNSMYPVSLKFEFPGFVFFLGTVMLIIPVLLMCCLRNPASFLSKKDLCRSTQKDNMADSLLTDPVSAVIESSGTPLPSPTLTEDEPSLPLVCGKRNTSYVVRGNISSPRAWPWQTGIKLSNDKILCGGSLINKKWVLTAAHCVYGLFRGLTVDSTGCVVPRKQVTLIFGELDARNIDGYEVHKNISKICPHSNYNHLTLDYDIALLLLESPLLAFNDTMSPVCLPTSLTSFPSGTYCWVTGFSKKRRTRRDTNLLRQAELPLQPLSYCRQQYPFYTITSRMLCAGFEDGGIDSCQGDSGGPLVCQEIESGKFVQVGVVSWASACAQPGQPRVYTDVKYLLPWIHKIIR</sequence>
<evidence type="ECO:0000256" key="8">
    <source>
        <dbReference type="SAM" id="Phobius"/>
    </source>
</evidence>
<feature type="transmembrane region" description="Helical" evidence="8">
    <location>
        <begin position="177"/>
        <end position="199"/>
    </location>
</feature>
<evidence type="ECO:0000313" key="11">
    <source>
        <dbReference type="EMBL" id="CAH3125361.1"/>
    </source>
</evidence>
<evidence type="ECO:0000256" key="5">
    <source>
        <dbReference type="ARBA" id="ARBA00023157"/>
    </source>
</evidence>
<dbReference type="PANTHER" id="PTHR23507">
    <property type="entry name" value="ZGC:174356"/>
    <property type="match status" value="1"/>
</dbReference>
<dbReference type="SUPFAM" id="SSF50494">
    <property type="entry name" value="Trypsin-like serine proteases"/>
    <property type="match status" value="1"/>
</dbReference>
<evidence type="ECO:0008006" key="13">
    <source>
        <dbReference type="Google" id="ProtNLM"/>
    </source>
</evidence>
<organism evidence="11 12">
    <name type="scientific">Porites lobata</name>
    <dbReference type="NCBI Taxonomy" id="104759"/>
    <lineage>
        <taxon>Eukaryota</taxon>
        <taxon>Metazoa</taxon>
        <taxon>Cnidaria</taxon>
        <taxon>Anthozoa</taxon>
        <taxon>Hexacorallia</taxon>
        <taxon>Scleractinia</taxon>
        <taxon>Fungiina</taxon>
        <taxon>Poritidae</taxon>
        <taxon>Porites</taxon>
    </lineage>
</organism>
<feature type="transmembrane region" description="Helical" evidence="8">
    <location>
        <begin position="205"/>
        <end position="226"/>
    </location>
</feature>
<keyword evidence="5" id="KW-1015">Disulfide bond</keyword>
<name>A0ABN8NWX4_9CNID</name>
<accession>A0ABN8NWX4</accession>
<feature type="coiled-coil region" evidence="7">
    <location>
        <begin position="53"/>
        <end position="80"/>
    </location>
</feature>
<feature type="domain" description="Major facilitator superfamily (MFS) profile" evidence="10">
    <location>
        <begin position="17"/>
        <end position="449"/>
    </location>
</feature>
<comment type="caution">
    <text evidence="11">The sequence shown here is derived from an EMBL/GenBank/DDBJ whole genome shotgun (WGS) entry which is preliminary data.</text>
</comment>
<dbReference type="Gene3D" id="1.20.1250.20">
    <property type="entry name" value="MFS general substrate transporter like domains"/>
    <property type="match status" value="1"/>
</dbReference>
<gene>
    <name evidence="11" type="ORF">PLOB_00031827</name>
</gene>
<evidence type="ECO:0000259" key="10">
    <source>
        <dbReference type="PROSITE" id="PS50850"/>
    </source>
</evidence>
<dbReference type="CDD" id="cd00190">
    <property type="entry name" value="Tryp_SPc"/>
    <property type="match status" value="1"/>
</dbReference>
<keyword evidence="3 8" id="KW-1133">Transmembrane helix</keyword>
<dbReference type="InterPro" id="IPR018114">
    <property type="entry name" value="TRYPSIN_HIS"/>
</dbReference>
<dbReference type="PROSITE" id="PS00135">
    <property type="entry name" value="TRYPSIN_SER"/>
    <property type="match status" value="1"/>
</dbReference>
<feature type="transmembrane region" description="Helical" evidence="8">
    <location>
        <begin position="266"/>
        <end position="291"/>
    </location>
</feature>
<dbReference type="InterPro" id="IPR001314">
    <property type="entry name" value="Peptidase_S1A"/>
</dbReference>
<keyword evidence="6" id="KW-0378">Hydrolase</keyword>
<feature type="transmembrane region" description="Helical" evidence="8">
    <location>
        <begin position="390"/>
        <end position="410"/>
    </location>
</feature>
<dbReference type="PROSITE" id="PS50240">
    <property type="entry name" value="TRYPSIN_DOM"/>
    <property type="match status" value="1"/>
</dbReference>
<dbReference type="InterPro" id="IPR009003">
    <property type="entry name" value="Peptidase_S1_PA"/>
</dbReference>
<keyword evidence="12" id="KW-1185">Reference proteome</keyword>
<dbReference type="Gene3D" id="2.40.10.10">
    <property type="entry name" value="Trypsin-like serine proteases"/>
    <property type="match status" value="1"/>
</dbReference>
<dbReference type="PRINTS" id="PR00722">
    <property type="entry name" value="CHYMOTRYPSIN"/>
</dbReference>
<dbReference type="InterPro" id="IPR001254">
    <property type="entry name" value="Trypsin_dom"/>
</dbReference>
<dbReference type="InterPro" id="IPR043504">
    <property type="entry name" value="Peptidase_S1_PA_chymotrypsin"/>
</dbReference>
<keyword evidence="6" id="KW-0720">Serine protease</keyword>
<feature type="domain" description="Peptidase S1" evidence="9">
    <location>
        <begin position="509"/>
        <end position="757"/>
    </location>
</feature>
<dbReference type="InterPro" id="IPR033116">
    <property type="entry name" value="TRYPSIN_SER"/>
</dbReference>
<dbReference type="PANTHER" id="PTHR23507:SF1">
    <property type="entry name" value="FI18259P1-RELATED"/>
    <property type="match status" value="1"/>
</dbReference>
<evidence type="ECO:0000256" key="7">
    <source>
        <dbReference type="SAM" id="Coils"/>
    </source>
</evidence>
<evidence type="ECO:0000256" key="1">
    <source>
        <dbReference type="ARBA" id="ARBA00004141"/>
    </source>
</evidence>
<feature type="transmembrane region" description="Helical" evidence="8">
    <location>
        <begin position="112"/>
        <end position="132"/>
    </location>
</feature>
<evidence type="ECO:0000256" key="3">
    <source>
        <dbReference type="ARBA" id="ARBA00022989"/>
    </source>
</evidence>
<keyword evidence="2 8" id="KW-0812">Transmembrane</keyword>
<dbReference type="PROSITE" id="PS50850">
    <property type="entry name" value="MFS"/>
    <property type="match status" value="1"/>
</dbReference>
<evidence type="ECO:0000256" key="2">
    <source>
        <dbReference type="ARBA" id="ARBA00022692"/>
    </source>
</evidence>
<feature type="transmembrane region" description="Helical" evidence="8">
    <location>
        <begin position="357"/>
        <end position="378"/>
    </location>
</feature>
<dbReference type="InterPro" id="IPR011701">
    <property type="entry name" value="MFS"/>
</dbReference>
<dbReference type="Pfam" id="PF07690">
    <property type="entry name" value="MFS_1"/>
    <property type="match status" value="1"/>
</dbReference>
<feature type="transmembrane region" description="Helical" evidence="8">
    <location>
        <begin position="334"/>
        <end position="351"/>
    </location>
</feature>
<feature type="transmembrane region" description="Helical" evidence="8">
    <location>
        <begin position="80"/>
        <end position="100"/>
    </location>
</feature>